<accession>A0ABN6L4R9</accession>
<sequence length="148" mass="17520">MKNEFSTDKFSLNKEGFHLLRNKFKYKSFKVNELSNVTIKRGFDLSNWLFVGLFGIALFGGGLYSSFRIYTDLILGDQRYYIEFLLFPLFFFLLGGYSVFIALRRSKVVTLKLGNKMYYFSLREIDEKGEMEDFIQYLDQIKKRPIMA</sequence>
<gene>
    <name evidence="2" type="ORF">PEPS_03910</name>
</gene>
<feature type="transmembrane region" description="Helical" evidence="1">
    <location>
        <begin position="84"/>
        <end position="103"/>
    </location>
</feature>
<reference evidence="2 3" key="1">
    <citation type="submission" date="2021-12" db="EMBL/GenBank/DDBJ databases">
        <title>Genome sequencing of bacteria with rrn-lacking chromosome and rrn-plasmid.</title>
        <authorList>
            <person name="Anda M."/>
            <person name="Iwasaki W."/>
        </authorList>
    </citation>
    <scope>NUCLEOTIDE SEQUENCE [LARGE SCALE GENOMIC DNA]</scope>
    <source>
        <strain evidence="2 3">NBRC 101262</strain>
    </source>
</reference>
<protein>
    <submittedName>
        <fullName evidence="2">Uncharacterized protein</fullName>
    </submittedName>
</protein>
<evidence type="ECO:0000313" key="2">
    <source>
        <dbReference type="EMBL" id="BDC98110.1"/>
    </source>
</evidence>
<name>A0ABN6L4R9_9BACT</name>
<dbReference type="EMBL" id="AP025292">
    <property type="protein sequence ID" value="BDC98110.1"/>
    <property type="molecule type" value="Genomic_DNA"/>
</dbReference>
<dbReference type="RefSeq" id="WP_332919691.1">
    <property type="nucleotide sequence ID" value="NZ_AP025292.1"/>
</dbReference>
<feature type="transmembrane region" description="Helical" evidence="1">
    <location>
        <begin position="45"/>
        <end position="64"/>
    </location>
</feature>
<proteinExistence type="predicted"/>
<keyword evidence="1" id="KW-0472">Membrane</keyword>
<evidence type="ECO:0000313" key="3">
    <source>
        <dbReference type="Proteomes" id="UP001354989"/>
    </source>
</evidence>
<keyword evidence="1" id="KW-1133">Transmembrane helix</keyword>
<evidence type="ECO:0000256" key="1">
    <source>
        <dbReference type="SAM" id="Phobius"/>
    </source>
</evidence>
<keyword evidence="3" id="KW-1185">Reference proteome</keyword>
<dbReference type="Proteomes" id="UP001354989">
    <property type="component" value="Chromosome"/>
</dbReference>
<keyword evidence="1" id="KW-0812">Transmembrane</keyword>
<organism evidence="2 3">
    <name type="scientific">Persicobacter psychrovividus</name>
    <dbReference type="NCBI Taxonomy" id="387638"/>
    <lineage>
        <taxon>Bacteria</taxon>
        <taxon>Pseudomonadati</taxon>
        <taxon>Bacteroidota</taxon>
        <taxon>Cytophagia</taxon>
        <taxon>Cytophagales</taxon>
        <taxon>Persicobacteraceae</taxon>
        <taxon>Persicobacter</taxon>
    </lineage>
</organism>